<name>A0A8J6MXE6_9DELT</name>
<gene>
    <name evidence="1" type="ORF">H8E19_03870</name>
</gene>
<protein>
    <submittedName>
        <fullName evidence="1">Uncharacterized protein</fullName>
    </submittedName>
</protein>
<dbReference type="AlphaFoldDB" id="A0A8J6MXE6"/>
<dbReference type="Proteomes" id="UP000650524">
    <property type="component" value="Unassembled WGS sequence"/>
</dbReference>
<accession>A0A8J6MXE6</accession>
<organism evidence="1 2">
    <name type="scientific">Candidatus Desulfacyla euxinica</name>
    <dbReference type="NCBI Taxonomy" id="2841693"/>
    <lineage>
        <taxon>Bacteria</taxon>
        <taxon>Deltaproteobacteria</taxon>
        <taxon>Candidatus Desulfacyla</taxon>
    </lineage>
</organism>
<dbReference type="EMBL" id="JACNJD010000141">
    <property type="protein sequence ID" value="MBC8176520.1"/>
    <property type="molecule type" value="Genomic_DNA"/>
</dbReference>
<proteinExistence type="predicted"/>
<comment type="caution">
    <text evidence="1">The sequence shown here is derived from an EMBL/GenBank/DDBJ whole genome shotgun (WGS) entry which is preliminary data.</text>
</comment>
<sequence>MKEEKTTLKRLKLLPALFRKQDAEKVAPHTGTFLSRAVKQELIHRLNRGNYINSFLYGFPRVEEVACFLRQSAYISCEWALNYHGVSLQSPLVCTVLTLDTSVGKKRDFHYQGITIEFSRISPALFFGFSYNDKFYMASPEKAVLDTLYYRGMIPAQDELEIDELDFKSLLKMVDQYPSYVCRTFSSWANLMQIDSSGLSQE</sequence>
<reference evidence="1 2" key="1">
    <citation type="submission" date="2020-08" db="EMBL/GenBank/DDBJ databases">
        <title>Bridging the membrane lipid divide: bacteria of the FCB group superphylum have the potential to synthesize archaeal ether lipids.</title>
        <authorList>
            <person name="Villanueva L."/>
            <person name="Von Meijenfeldt F.A.B."/>
            <person name="Westbye A.B."/>
            <person name="Yadav S."/>
            <person name="Hopmans E.C."/>
            <person name="Dutilh B.E."/>
            <person name="Sinninghe Damste J.S."/>
        </authorList>
    </citation>
    <scope>NUCLEOTIDE SEQUENCE [LARGE SCALE GENOMIC DNA]</scope>
    <source>
        <strain evidence="1">NIOZ-UU27</strain>
    </source>
</reference>
<evidence type="ECO:0000313" key="1">
    <source>
        <dbReference type="EMBL" id="MBC8176520.1"/>
    </source>
</evidence>
<evidence type="ECO:0000313" key="2">
    <source>
        <dbReference type="Proteomes" id="UP000650524"/>
    </source>
</evidence>